<evidence type="ECO:0000313" key="5">
    <source>
        <dbReference type="Proteomes" id="UP000061382"/>
    </source>
</evidence>
<dbReference type="GO" id="GO:0098046">
    <property type="term" value="C:type V protein secretion system complex"/>
    <property type="evidence" value="ECO:0007669"/>
    <property type="project" value="TreeGrafter"/>
</dbReference>
<comment type="subcellular location">
    <subcellularLocation>
        <location evidence="1">Membrane</location>
    </subcellularLocation>
</comment>
<evidence type="ECO:0000259" key="3">
    <source>
        <dbReference type="Pfam" id="PF01103"/>
    </source>
</evidence>
<dbReference type="PANTHER" id="PTHR34597:SF3">
    <property type="entry name" value="OUTER MEMBRANE TRANSPORTER CDIB"/>
    <property type="match status" value="1"/>
</dbReference>
<sequence>MIVFSGLVQMANAQDSVTVAVAPEYEEAGNVHRMFLGTNYRKVWATPVKMRVWRLNQEKGGLIIIKRGGGMQTKSLRLQDATGKEWVLRSIQKDPQRVLPENLRGTFAKDVLQDQISTSHPYAALTVPPLAAALGVLHAKPEIVYVQDDPALGEYRKDFAGQVFLFEEREPSGPNGSDNTGKVLKKVQESPKTTVNQRRVLRARLLDMVLGDWDRHEDQWHWQEEKGAQGTAFVPVPRDRDQVFTLTSGIVPKVASCKWLMPRFQGFHEEVRDINGFNFNARYFDRLFLHELNDQDWKAEIESVQAALTDQVIETAVRQMPAVIYALSGEEIMQKLLSRRNLLEQEALKYYRFLSKEVDVPASDKGEVLQVHYAQGGAVEVKLFKKAKDGSNGPVLYQRVFLPKVTQEVRLYGRGGKDEFLVTGNSPSPIKVRLIGGDGEDTYQVQSTGKAGQLLVYDRADEENVLPTGAVARLKTSKDSLVNHYNPRSFQYDRVMPLVSGGYNVDEGPFLGAGLLYTRHGFQKEPFAARHRLMVGHAVTTKALFARYTGDFTKAIGQYDLHVDVDAKAPTNASNFFGIGNETRFLKNEGSSIKDYRTRYDFVSAQVALNRSLGQHWRASAGLQGQFYSNKASEQTSRIMQQYNAVHPEEQVFSTKVYAGLVAGLTLDTRDNTWLPTKGLHWKTTFTGLRQLNNQQDALGLVASELSFYHSLGREARLTLANRIGGGTTVGDPAFFQLLYLGGNTNLRGFRNYRFAGEHMAYHNLELRLKLFDFSSYLLPGTFGLVGFNDMGRVWAEGESSKQWHHGYGGGFYLVPAQMFLIQAGVGMSVESTTPYVALGFRF</sequence>
<dbReference type="InterPro" id="IPR051544">
    <property type="entry name" value="TPS_OM_transporter"/>
</dbReference>
<dbReference type="Proteomes" id="UP000061382">
    <property type="component" value="Chromosome"/>
</dbReference>
<dbReference type="PATRIC" id="fig|512763.3.peg.1688"/>
<evidence type="ECO:0000256" key="2">
    <source>
        <dbReference type="ARBA" id="ARBA00023136"/>
    </source>
</evidence>
<dbReference type="GO" id="GO:0008320">
    <property type="term" value="F:protein transmembrane transporter activity"/>
    <property type="evidence" value="ECO:0007669"/>
    <property type="project" value="TreeGrafter"/>
</dbReference>
<proteinExistence type="predicted"/>
<dbReference type="Pfam" id="PF01103">
    <property type="entry name" value="Omp85"/>
    <property type="match status" value="1"/>
</dbReference>
<dbReference type="AlphaFoldDB" id="A0A0N7HX79"/>
<dbReference type="STRING" id="512763.DC20_07665"/>
<keyword evidence="2" id="KW-0472">Membrane</keyword>
<keyword evidence="5" id="KW-1185">Reference proteome</keyword>
<accession>A0A0N7HX79</accession>
<dbReference type="GO" id="GO:0019867">
    <property type="term" value="C:outer membrane"/>
    <property type="evidence" value="ECO:0007669"/>
    <property type="project" value="InterPro"/>
</dbReference>
<dbReference type="GO" id="GO:0046819">
    <property type="term" value="P:protein secretion by the type V secretion system"/>
    <property type="evidence" value="ECO:0007669"/>
    <property type="project" value="TreeGrafter"/>
</dbReference>
<evidence type="ECO:0000256" key="1">
    <source>
        <dbReference type="ARBA" id="ARBA00004370"/>
    </source>
</evidence>
<dbReference type="PANTHER" id="PTHR34597">
    <property type="entry name" value="SLR1661 PROTEIN"/>
    <property type="match status" value="1"/>
</dbReference>
<feature type="domain" description="Bacterial surface antigen (D15)" evidence="3">
    <location>
        <begin position="589"/>
        <end position="839"/>
    </location>
</feature>
<dbReference type="EMBL" id="CP012643">
    <property type="protein sequence ID" value="ALJ01297.1"/>
    <property type="molecule type" value="Genomic_DNA"/>
</dbReference>
<name>A0A0N7HX79_9BACT</name>
<gene>
    <name evidence="4" type="ORF">DC20_07665</name>
</gene>
<dbReference type="Gene3D" id="2.40.160.50">
    <property type="entry name" value="membrane protein fhac: a member of the omp85/tpsb transporter family"/>
    <property type="match status" value="1"/>
</dbReference>
<protein>
    <recommendedName>
        <fullName evidence="3">Bacterial surface antigen (D15) domain-containing protein</fullName>
    </recommendedName>
</protein>
<dbReference type="KEGG" id="rti:DC20_07665"/>
<reference evidence="4 5" key="1">
    <citation type="submission" date="2015-08" db="EMBL/GenBank/DDBJ databases">
        <title>Complete genome sequence of Rufibacter tibetensis strain 1351t, a radiation-resistant bacterium from tibet plateau.</title>
        <authorList>
            <person name="Dai J."/>
        </authorList>
    </citation>
    <scope>NUCLEOTIDE SEQUENCE [LARGE SCALE GENOMIC DNA]</scope>
    <source>
        <strain evidence="4 5">1351</strain>
    </source>
</reference>
<evidence type="ECO:0000313" key="4">
    <source>
        <dbReference type="EMBL" id="ALJ01297.1"/>
    </source>
</evidence>
<dbReference type="InterPro" id="IPR000184">
    <property type="entry name" value="Bac_surfAg_D15"/>
</dbReference>
<organism evidence="4 5">
    <name type="scientific">Rufibacter tibetensis</name>
    <dbReference type="NCBI Taxonomy" id="512763"/>
    <lineage>
        <taxon>Bacteria</taxon>
        <taxon>Pseudomonadati</taxon>
        <taxon>Bacteroidota</taxon>
        <taxon>Cytophagia</taxon>
        <taxon>Cytophagales</taxon>
        <taxon>Hymenobacteraceae</taxon>
        <taxon>Rufibacter</taxon>
    </lineage>
</organism>